<feature type="compositionally biased region" description="Basic and acidic residues" evidence="11">
    <location>
        <begin position="338"/>
        <end position="364"/>
    </location>
</feature>
<dbReference type="Proteomes" id="UP000094565">
    <property type="component" value="Chromosome 1"/>
</dbReference>
<dbReference type="AlphaFoldDB" id="A0A1B2J9J1"/>
<feature type="binding site" evidence="8">
    <location>
        <position position="249"/>
    </location>
    <ligand>
        <name>NAD(+)</name>
        <dbReference type="ChEBI" id="CHEBI:57540"/>
    </ligand>
</feature>
<keyword evidence="5 6" id="KW-0520">NAD</keyword>
<feature type="domain" description="Deacetylase sirtuin-type" evidence="12">
    <location>
        <begin position="1"/>
        <end position="263"/>
    </location>
</feature>
<sequence length="364" mass="41303">MEEALKPLVERLKKGNVKISLMTGAGISTGAGIPDFRSPKTGLYHNLARLNLPHPEAVFEINYFRENPHAFYTLADELYPGRFLPTKFHFLIRLLQDKKLLRRVYTQNIDALERLSGVLDDYIVEAHGSFARNHCIDCHKPMSIADLRKDMKDKSLKGIPTCRHCKGYVKPDIVFFGESLPRRFFDLWEEEIEEYDVAIVAGTSLTVFPFAMLPSEVSKDCLRVLINKDKCGTFETDPRDSDVVIQDECDKVAELLVDLLGWRDEFDELVEEVTKRHKENKLGLGLGLGLDETQALSEKLAKEIEQDIKASPETKDEENNISDIVDEINELTISSESKPSKDFEPNDDSKPEVTEEGKKNVLSS</sequence>
<comment type="similarity">
    <text evidence="1 6">Belongs to the sirtuin family. Class I subfamily.</text>
</comment>
<gene>
    <name evidence="13" type="primary">HST2</name>
    <name evidence="13" type="ORF">ATY40_BA7500746</name>
</gene>
<dbReference type="InterPro" id="IPR050134">
    <property type="entry name" value="NAD-dep_sirtuin_deacylases"/>
</dbReference>
<dbReference type="InterPro" id="IPR026590">
    <property type="entry name" value="Ssirtuin_cat_dom"/>
</dbReference>
<dbReference type="Pfam" id="PF02146">
    <property type="entry name" value="SIR2"/>
    <property type="match status" value="1"/>
</dbReference>
<evidence type="ECO:0000256" key="1">
    <source>
        <dbReference type="ARBA" id="ARBA00006924"/>
    </source>
</evidence>
<organism evidence="13 14">
    <name type="scientific">Komagataella pastoris</name>
    <name type="common">Yeast</name>
    <name type="synonym">Pichia pastoris</name>
    <dbReference type="NCBI Taxonomy" id="4922"/>
    <lineage>
        <taxon>Eukaryota</taxon>
        <taxon>Fungi</taxon>
        <taxon>Dikarya</taxon>
        <taxon>Ascomycota</taxon>
        <taxon>Saccharomycotina</taxon>
        <taxon>Pichiomycetes</taxon>
        <taxon>Pichiales</taxon>
        <taxon>Pichiaceae</taxon>
        <taxon>Komagataella</taxon>
    </lineage>
</organism>
<dbReference type="EMBL" id="CP014584">
    <property type="protein sequence ID" value="ANZ74660.1"/>
    <property type="molecule type" value="Genomic_DNA"/>
</dbReference>
<feature type="binding site" evidence="9 10">
    <location>
        <position position="138"/>
    </location>
    <ligand>
        <name>Zn(2+)</name>
        <dbReference type="ChEBI" id="CHEBI:29105"/>
    </ligand>
</feature>
<evidence type="ECO:0000256" key="2">
    <source>
        <dbReference type="ARBA" id="ARBA00022679"/>
    </source>
</evidence>
<feature type="active site" description="Proton acceptor" evidence="7 10">
    <location>
        <position position="127"/>
    </location>
</feature>
<feature type="binding site" evidence="8">
    <location>
        <begin position="203"/>
        <end position="204"/>
    </location>
    <ligand>
        <name>NAD(+)</name>
        <dbReference type="ChEBI" id="CHEBI:57540"/>
    </ligand>
</feature>
<feature type="binding site" evidence="9 10">
    <location>
        <position position="165"/>
    </location>
    <ligand>
        <name>Zn(2+)</name>
        <dbReference type="ChEBI" id="CHEBI:29105"/>
    </ligand>
</feature>
<name>A0A1B2J9J1_PICPA</name>
<keyword evidence="4 6" id="KW-0862">Zinc</keyword>
<feature type="region of interest" description="Disordered" evidence="11">
    <location>
        <begin position="331"/>
        <end position="364"/>
    </location>
</feature>
<feature type="binding site" evidence="8">
    <location>
        <begin position="107"/>
        <end position="110"/>
    </location>
    <ligand>
        <name>NAD(+)</name>
        <dbReference type="ChEBI" id="CHEBI:57540"/>
    </ligand>
</feature>
<dbReference type="GO" id="GO:0070403">
    <property type="term" value="F:NAD+ binding"/>
    <property type="evidence" value="ECO:0007669"/>
    <property type="project" value="UniProtKB-UniRule"/>
</dbReference>
<comment type="cofactor">
    <cofactor evidence="9">
        <name>Zn(2+)</name>
        <dbReference type="ChEBI" id="CHEBI:29105"/>
    </cofactor>
    <text evidence="9">Binds 1 zinc ion per subunit.</text>
</comment>
<evidence type="ECO:0000256" key="3">
    <source>
        <dbReference type="ARBA" id="ARBA00022723"/>
    </source>
</evidence>
<evidence type="ECO:0000256" key="7">
    <source>
        <dbReference type="PIRSR" id="PIRSR037938-1"/>
    </source>
</evidence>
<feature type="binding site" evidence="8">
    <location>
        <begin position="227"/>
        <end position="229"/>
    </location>
    <ligand>
        <name>NAD(+)</name>
        <dbReference type="ChEBI" id="CHEBI:57540"/>
    </ligand>
</feature>
<evidence type="ECO:0000256" key="8">
    <source>
        <dbReference type="PIRSR" id="PIRSR037938-2"/>
    </source>
</evidence>
<evidence type="ECO:0000259" key="12">
    <source>
        <dbReference type="PROSITE" id="PS50305"/>
    </source>
</evidence>
<dbReference type="PANTHER" id="PTHR11085:SF6">
    <property type="entry name" value="NAD-DEPENDENT PROTEIN DEACETYLASE SIRTUIN-2"/>
    <property type="match status" value="1"/>
</dbReference>
<feature type="binding site" evidence="8">
    <location>
        <begin position="35"/>
        <end position="37"/>
    </location>
    <ligand>
        <name>NAD(+)</name>
        <dbReference type="ChEBI" id="CHEBI:57540"/>
    </ligand>
</feature>
<feature type="binding site" evidence="9 10">
    <location>
        <position position="162"/>
    </location>
    <ligand>
        <name>Zn(2+)</name>
        <dbReference type="ChEBI" id="CHEBI:29105"/>
    </ligand>
</feature>
<dbReference type="Gene3D" id="3.30.1600.10">
    <property type="entry name" value="SIR2/SIRT2 'Small Domain"/>
    <property type="match status" value="1"/>
</dbReference>
<feature type="binding site" evidence="8">
    <location>
        <begin position="25"/>
        <end position="29"/>
    </location>
    <ligand>
        <name>NAD(+)</name>
        <dbReference type="ChEBI" id="CHEBI:57540"/>
    </ligand>
</feature>
<evidence type="ECO:0000256" key="11">
    <source>
        <dbReference type="SAM" id="MobiDB-lite"/>
    </source>
</evidence>
<comment type="catalytic activity">
    <reaction evidence="6">
        <text>N(6)-acetyl-L-lysyl-[protein] + NAD(+) + H2O = 2''-O-acetyl-ADP-D-ribose + nicotinamide + L-lysyl-[protein]</text>
        <dbReference type="Rhea" id="RHEA:43636"/>
        <dbReference type="Rhea" id="RHEA-COMP:9752"/>
        <dbReference type="Rhea" id="RHEA-COMP:10731"/>
        <dbReference type="ChEBI" id="CHEBI:15377"/>
        <dbReference type="ChEBI" id="CHEBI:17154"/>
        <dbReference type="ChEBI" id="CHEBI:29969"/>
        <dbReference type="ChEBI" id="CHEBI:57540"/>
        <dbReference type="ChEBI" id="CHEBI:61930"/>
        <dbReference type="ChEBI" id="CHEBI:83767"/>
        <dbReference type="EC" id="2.3.1.286"/>
    </reaction>
</comment>
<dbReference type="Gene3D" id="3.40.50.1220">
    <property type="entry name" value="TPP-binding domain"/>
    <property type="match status" value="1"/>
</dbReference>
<keyword evidence="14" id="KW-1185">Reference proteome</keyword>
<dbReference type="InterPro" id="IPR017328">
    <property type="entry name" value="Sirtuin_class_I"/>
</dbReference>
<evidence type="ECO:0000256" key="10">
    <source>
        <dbReference type="PROSITE-ProRule" id="PRU00236"/>
    </source>
</evidence>
<evidence type="ECO:0000256" key="6">
    <source>
        <dbReference type="PIRNR" id="PIRNR037938"/>
    </source>
</evidence>
<dbReference type="GO" id="GO:0005634">
    <property type="term" value="C:nucleus"/>
    <property type="evidence" value="ECO:0007669"/>
    <property type="project" value="TreeGrafter"/>
</dbReference>
<dbReference type="SUPFAM" id="SSF52467">
    <property type="entry name" value="DHS-like NAD/FAD-binding domain"/>
    <property type="match status" value="1"/>
</dbReference>
<feature type="binding site" evidence="9 10">
    <location>
        <position position="135"/>
    </location>
    <ligand>
        <name>Zn(2+)</name>
        <dbReference type="ChEBI" id="CHEBI:29105"/>
    </ligand>
</feature>
<evidence type="ECO:0000313" key="14">
    <source>
        <dbReference type="Proteomes" id="UP000094565"/>
    </source>
</evidence>
<evidence type="ECO:0000256" key="9">
    <source>
        <dbReference type="PIRSR" id="PIRSR037938-3"/>
    </source>
</evidence>
<dbReference type="GO" id="GO:0008270">
    <property type="term" value="F:zinc ion binding"/>
    <property type="evidence" value="ECO:0007669"/>
    <property type="project" value="UniProtKB-UniRule"/>
</dbReference>
<evidence type="ECO:0000256" key="4">
    <source>
        <dbReference type="ARBA" id="ARBA00022833"/>
    </source>
</evidence>
<dbReference type="OrthoDB" id="420264at2759"/>
<protein>
    <recommendedName>
        <fullName evidence="6">NAD-dependent protein deacetylase</fullName>
        <ecNumber evidence="6">2.3.1.286</ecNumber>
    </recommendedName>
</protein>
<keyword evidence="3 6" id="KW-0479">Metal-binding</keyword>
<dbReference type="InterPro" id="IPR003000">
    <property type="entry name" value="Sirtuin"/>
</dbReference>
<keyword evidence="2 6" id="KW-0808">Transferase</keyword>
<dbReference type="InterPro" id="IPR029035">
    <property type="entry name" value="DHS-like_NAD/FAD-binding_dom"/>
</dbReference>
<dbReference type="PROSITE" id="PS50305">
    <property type="entry name" value="SIRTUIN"/>
    <property type="match status" value="1"/>
</dbReference>
<accession>A0A1B2J9J1</accession>
<proteinExistence type="inferred from homology"/>
<dbReference type="EC" id="2.3.1.286" evidence="6"/>
<dbReference type="PANTHER" id="PTHR11085">
    <property type="entry name" value="NAD-DEPENDENT PROTEIN DEACYLASE SIRTUIN-5, MITOCHONDRIAL-RELATED"/>
    <property type="match status" value="1"/>
</dbReference>
<dbReference type="InterPro" id="IPR026591">
    <property type="entry name" value="Sirtuin_cat_small_dom_sf"/>
</dbReference>
<dbReference type="PIRSF" id="PIRSF037938">
    <property type="entry name" value="SIR2_euk"/>
    <property type="match status" value="1"/>
</dbReference>
<dbReference type="GO" id="GO:0017136">
    <property type="term" value="F:histone deacetylase activity, NAD-dependent"/>
    <property type="evidence" value="ECO:0007669"/>
    <property type="project" value="InterPro"/>
</dbReference>
<evidence type="ECO:0000313" key="13">
    <source>
        <dbReference type="EMBL" id="ANZ74660.1"/>
    </source>
</evidence>
<evidence type="ECO:0000256" key="5">
    <source>
        <dbReference type="ARBA" id="ARBA00023027"/>
    </source>
</evidence>
<reference evidence="13 14" key="1">
    <citation type="submission" date="2016-02" db="EMBL/GenBank/DDBJ databases">
        <title>Comparative genomic and transcriptomic foundation for Pichia pastoris.</title>
        <authorList>
            <person name="Love K.R."/>
            <person name="Shah K.A."/>
            <person name="Whittaker C.A."/>
            <person name="Wu J."/>
            <person name="Bartlett M.C."/>
            <person name="Ma D."/>
            <person name="Leeson R.L."/>
            <person name="Priest M."/>
            <person name="Young S.K."/>
            <person name="Love J.C."/>
        </authorList>
    </citation>
    <scope>NUCLEOTIDE SEQUENCE [LARGE SCALE GENOMIC DNA]</scope>
    <source>
        <strain evidence="13 14">ATCC 28485</strain>
    </source>
</reference>